<gene>
    <name evidence="1" type="ORF">I206_02184</name>
</gene>
<reference evidence="1" key="2">
    <citation type="submission" date="2016-07" db="EMBL/GenBank/DDBJ databases">
        <title>Evolution of pathogenesis and genome organization in the Tremellales.</title>
        <authorList>
            <person name="Cuomo C."/>
            <person name="Litvintseva A."/>
            <person name="Heitman J."/>
            <person name="Chen Y."/>
            <person name="Sun S."/>
            <person name="Springer D."/>
            <person name="Dromer F."/>
            <person name="Young S."/>
            <person name="Zeng Q."/>
            <person name="Chapman S."/>
            <person name="Gujja S."/>
            <person name="Saif S."/>
            <person name="Birren B."/>
        </authorList>
    </citation>
    <scope>NUCLEOTIDE SEQUENCE</scope>
    <source>
        <strain evidence="1">CBS 10737</strain>
    </source>
</reference>
<protein>
    <submittedName>
        <fullName evidence="1">Uncharacterized protein</fullName>
    </submittedName>
</protein>
<dbReference type="AlphaFoldDB" id="A0A1B9I7D6"/>
<dbReference type="OrthoDB" id="2558237at2759"/>
<sequence length="107" mass="12153">MSESVIGSTWEEPVFLFFIDKTPKPSNLKWEGFISDDSPLIIIFQKWVNENHPGSPVGQYSNIGIDPITYPLILRFTLDNEQGRPLNGTETCKELDIHSGRKIYANV</sequence>
<reference evidence="1" key="1">
    <citation type="submission" date="2013-07" db="EMBL/GenBank/DDBJ databases">
        <title>The Genome Sequence of Cryptococcus pinus CBS10737.</title>
        <authorList>
            <consortium name="The Broad Institute Genome Sequencing Platform"/>
            <person name="Cuomo C."/>
            <person name="Litvintseva A."/>
            <person name="Chen Y."/>
            <person name="Heitman J."/>
            <person name="Sun S."/>
            <person name="Springer D."/>
            <person name="Dromer F."/>
            <person name="Young S.K."/>
            <person name="Zeng Q."/>
            <person name="Gargeya S."/>
            <person name="Fitzgerald M."/>
            <person name="Abouelleil A."/>
            <person name="Alvarado L."/>
            <person name="Berlin A.M."/>
            <person name="Chapman S.B."/>
            <person name="Dewar J."/>
            <person name="Goldberg J."/>
            <person name="Griggs A."/>
            <person name="Gujja S."/>
            <person name="Hansen M."/>
            <person name="Howarth C."/>
            <person name="Imamovic A."/>
            <person name="Larimer J."/>
            <person name="McCowan C."/>
            <person name="Murphy C."/>
            <person name="Pearson M."/>
            <person name="Priest M."/>
            <person name="Roberts A."/>
            <person name="Saif S."/>
            <person name="Shea T."/>
            <person name="Sykes S."/>
            <person name="Wortman J."/>
            <person name="Nusbaum C."/>
            <person name="Birren B."/>
        </authorList>
    </citation>
    <scope>NUCLEOTIDE SEQUENCE [LARGE SCALE GENOMIC DNA]</scope>
    <source>
        <strain evidence="1">CBS 10737</strain>
    </source>
</reference>
<name>A0A1B9I7D6_9TREE</name>
<dbReference type="EMBL" id="KV700115">
    <property type="protein sequence ID" value="OCF51470.1"/>
    <property type="molecule type" value="Genomic_DNA"/>
</dbReference>
<accession>A0A1B9I7D6</accession>
<proteinExistence type="predicted"/>
<evidence type="ECO:0000313" key="1">
    <source>
        <dbReference type="EMBL" id="OCF51470.1"/>
    </source>
</evidence>
<organism evidence="1">
    <name type="scientific">Kwoniella pini CBS 10737</name>
    <dbReference type="NCBI Taxonomy" id="1296096"/>
    <lineage>
        <taxon>Eukaryota</taxon>
        <taxon>Fungi</taxon>
        <taxon>Dikarya</taxon>
        <taxon>Basidiomycota</taxon>
        <taxon>Agaricomycotina</taxon>
        <taxon>Tremellomycetes</taxon>
        <taxon>Tremellales</taxon>
        <taxon>Cryptococcaceae</taxon>
        <taxon>Kwoniella</taxon>
    </lineage>
</organism>